<sequence length="119" mass="13829">MVNTVLKILKAHPKYHKNIKDAAESQQSIILNYHIHAGESQYCVSILSKSIKHLDMEDEKSTFEELAHIKGISDLEELFVPLMSYFGEKLKSIYHLTRLPDLYKNGMQYFQDNTNNLKD</sequence>
<dbReference type="EMBL" id="UINC01089417">
    <property type="protein sequence ID" value="SVC40493.1"/>
    <property type="molecule type" value="Genomic_DNA"/>
</dbReference>
<organism evidence="1">
    <name type="scientific">marine metagenome</name>
    <dbReference type="NCBI Taxonomy" id="408172"/>
    <lineage>
        <taxon>unclassified sequences</taxon>
        <taxon>metagenomes</taxon>
        <taxon>ecological metagenomes</taxon>
    </lineage>
</organism>
<reference evidence="1" key="1">
    <citation type="submission" date="2018-05" db="EMBL/GenBank/DDBJ databases">
        <authorList>
            <person name="Lanie J.A."/>
            <person name="Ng W.-L."/>
            <person name="Kazmierczak K.M."/>
            <person name="Andrzejewski T.M."/>
            <person name="Davidsen T.M."/>
            <person name="Wayne K.J."/>
            <person name="Tettelin H."/>
            <person name="Glass J.I."/>
            <person name="Rusch D."/>
            <person name="Podicherti R."/>
            <person name="Tsui H.-C.T."/>
            <person name="Winkler M.E."/>
        </authorList>
    </citation>
    <scope>NUCLEOTIDE SEQUENCE</scope>
</reference>
<dbReference type="AlphaFoldDB" id="A0A382LVG5"/>
<protein>
    <submittedName>
        <fullName evidence="1">Uncharacterized protein</fullName>
    </submittedName>
</protein>
<gene>
    <name evidence="1" type="ORF">METZ01_LOCUS293347</name>
</gene>
<name>A0A382LVG5_9ZZZZ</name>
<evidence type="ECO:0000313" key="1">
    <source>
        <dbReference type="EMBL" id="SVC40493.1"/>
    </source>
</evidence>
<proteinExistence type="predicted"/>
<accession>A0A382LVG5</accession>